<feature type="transmembrane region" description="Helical" evidence="6">
    <location>
        <begin position="47"/>
        <end position="69"/>
    </location>
</feature>
<feature type="transmembrane region" description="Helical" evidence="6">
    <location>
        <begin position="211"/>
        <end position="231"/>
    </location>
</feature>
<feature type="transmembrane region" description="Helical" evidence="6">
    <location>
        <begin position="343"/>
        <end position="366"/>
    </location>
</feature>
<evidence type="ECO:0000256" key="3">
    <source>
        <dbReference type="ARBA" id="ARBA00022692"/>
    </source>
</evidence>
<dbReference type="PANTHER" id="PTHR30250">
    <property type="entry name" value="PST FAMILY PREDICTED COLANIC ACID TRANSPORTER"/>
    <property type="match status" value="1"/>
</dbReference>
<keyword evidence="4 6" id="KW-1133">Transmembrane helix</keyword>
<evidence type="ECO:0000256" key="1">
    <source>
        <dbReference type="ARBA" id="ARBA00004651"/>
    </source>
</evidence>
<dbReference type="AlphaFoldDB" id="A0AAW8LAR7"/>
<dbReference type="PANTHER" id="PTHR30250:SF26">
    <property type="entry name" value="PSMA PROTEIN"/>
    <property type="match status" value="1"/>
</dbReference>
<dbReference type="RefSeq" id="WP_310077435.1">
    <property type="nucleotide sequence ID" value="NZ_JAVDSC010000006.1"/>
</dbReference>
<protein>
    <submittedName>
        <fullName evidence="7">O-antigen/teichoic acid export membrane protein</fullName>
    </submittedName>
</protein>
<dbReference type="EMBL" id="JAVDSC010000006">
    <property type="protein sequence ID" value="MDR6629770.1"/>
    <property type="molecule type" value="Genomic_DNA"/>
</dbReference>
<feature type="transmembrane region" description="Helical" evidence="6">
    <location>
        <begin position="172"/>
        <end position="191"/>
    </location>
</feature>
<comment type="subcellular location">
    <subcellularLocation>
        <location evidence="1">Cell membrane</location>
        <topology evidence="1">Multi-pass membrane protein</topology>
    </subcellularLocation>
</comment>
<feature type="transmembrane region" description="Helical" evidence="6">
    <location>
        <begin position="133"/>
        <end position="151"/>
    </location>
</feature>
<evidence type="ECO:0000256" key="6">
    <source>
        <dbReference type="SAM" id="Phobius"/>
    </source>
</evidence>
<dbReference type="InterPro" id="IPR050833">
    <property type="entry name" value="Poly_Biosynth_Transport"/>
</dbReference>
<accession>A0AAW8LAR7</accession>
<organism evidence="7 8">
    <name type="scientific">Acinetobacter lwoffii</name>
    <dbReference type="NCBI Taxonomy" id="28090"/>
    <lineage>
        <taxon>Bacteria</taxon>
        <taxon>Pseudomonadati</taxon>
        <taxon>Pseudomonadota</taxon>
        <taxon>Gammaproteobacteria</taxon>
        <taxon>Moraxellales</taxon>
        <taxon>Moraxellaceae</taxon>
        <taxon>Acinetobacter</taxon>
    </lineage>
</organism>
<keyword evidence="5 6" id="KW-0472">Membrane</keyword>
<name>A0AAW8LAR7_ACILW</name>
<evidence type="ECO:0000256" key="4">
    <source>
        <dbReference type="ARBA" id="ARBA00022989"/>
    </source>
</evidence>
<feature type="transmembrane region" description="Helical" evidence="6">
    <location>
        <begin position="252"/>
        <end position="272"/>
    </location>
</feature>
<keyword evidence="3 6" id="KW-0812">Transmembrane</keyword>
<feature type="transmembrane region" description="Helical" evidence="6">
    <location>
        <begin position="313"/>
        <end position="331"/>
    </location>
</feature>
<dbReference type="Proteomes" id="UP001262767">
    <property type="component" value="Unassembled WGS sequence"/>
</dbReference>
<evidence type="ECO:0000313" key="8">
    <source>
        <dbReference type="Proteomes" id="UP001262767"/>
    </source>
</evidence>
<gene>
    <name evidence="7" type="ORF">J2X86_001820</name>
</gene>
<feature type="transmembrane region" description="Helical" evidence="6">
    <location>
        <begin position="109"/>
        <end position="127"/>
    </location>
</feature>
<feature type="transmembrane region" description="Helical" evidence="6">
    <location>
        <begin position="75"/>
        <end position="97"/>
    </location>
</feature>
<dbReference type="GO" id="GO:0005886">
    <property type="term" value="C:plasma membrane"/>
    <property type="evidence" value="ECO:0007669"/>
    <property type="project" value="UniProtKB-SubCell"/>
</dbReference>
<evidence type="ECO:0000256" key="2">
    <source>
        <dbReference type="ARBA" id="ARBA00022475"/>
    </source>
</evidence>
<comment type="caution">
    <text evidence="7">The sequence shown here is derived from an EMBL/GenBank/DDBJ whole genome shotgun (WGS) entry which is preliminary data.</text>
</comment>
<proteinExistence type="predicted"/>
<sequence>MKYLSASQLGSLTLARVWQQFVDYSHLGTRFSLDRYIPTAEEIEKKYLVVTVLISTIISSIIVCLIAILVNQVDIVITILTVSGVFIAISNILKAYYRATNAINKMLRLVFYNQVLPLLISLLIYIWSYNFRLYLVALLISYLVFIIGLLYKESEIFKFFNIKEFKRVFIDIIKPSLWLFVNSIFVFSYLVMDRFFIDYSLGREQLGYYSVIIFAFTALMIIPATCAELLFVKVIRESCESGKVIFIKEVSLLLGITILGIIFTNLVMSYFVENFTSYGFLVEEMQLVTWAVLPFALTAIYHHVMNGLDLRRALTITNFLVCLLLLVYYLYPVLVSQNLTLKYYLYAKLATGWLVFLGYIFFIFFYKKISIKELSL</sequence>
<feature type="transmembrane region" description="Helical" evidence="6">
    <location>
        <begin position="278"/>
        <end position="301"/>
    </location>
</feature>
<reference evidence="7" key="1">
    <citation type="submission" date="2023-07" db="EMBL/GenBank/DDBJ databases">
        <title>Sorghum-associated microbial communities from plants grown in Nebraska, USA.</title>
        <authorList>
            <person name="Schachtman D."/>
        </authorList>
    </citation>
    <scope>NUCLEOTIDE SEQUENCE</scope>
    <source>
        <strain evidence="7">BE44</strain>
    </source>
</reference>
<evidence type="ECO:0000313" key="7">
    <source>
        <dbReference type="EMBL" id="MDR6629770.1"/>
    </source>
</evidence>
<evidence type="ECO:0000256" key="5">
    <source>
        <dbReference type="ARBA" id="ARBA00023136"/>
    </source>
</evidence>
<keyword evidence="2" id="KW-1003">Cell membrane</keyword>